<dbReference type="Pfam" id="PF06251">
    <property type="entry name" value="Caps_syn_GfcC_C"/>
    <property type="match status" value="1"/>
</dbReference>
<evidence type="ECO:0000256" key="1">
    <source>
        <dbReference type="SAM" id="SignalP"/>
    </source>
</evidence>
<evidence type="ECO:0000313" key="4">
    <source>
        <dbReference type="EMBL" id="AIW15305.1"/>
    </source>
</evidence>
<proteinExistence type="predicted"/>
<dbReference type="InterPro" id="IPR010425">
    <property type="entry name" value="Caps_synth_GfcC-like_C"/>
</dbReference>
<accession>F9T1H8</accession>
<organism evidence="4 7">
    <name type="scientific">Vibrio tubiashii ATCC 19109</name>
    <dbReference type="NCBI Taxonomy" id="1051646"/>
    <lineage>
        <taxon>Bacteria</taxon>
        <taxon>Pseudomonadati</taxon>
        <taxon>Pseudomonadota</taxon>
        <taxon>Gammaproteobacteria</taxon>
        <taxon>Vibrionales</taxon>
        <taxon>Vibrionaceae</taxon>
        <taxon>Vibrio</taxon>
        <taxon>Vibrio oreintalis group</taxon>
    </lineage>
</organism>
<name>F9T1H8_9VIBR</name>
<feature type="domain" description="Capsule biosynthesis GfcC-like N-terminal" evidence="3">
    <location>
        <begin position="21"/>
        <end position="138"/>
    </location>
</feature>
<dbReference type="EMBL" id="CP009354">
    <property type="protein sequence ID" value="AIW15305.1"/>
    <property type="molecule type" value="Genomic_DNA"/>
</dbReference>
<feature type="domain" description="Capsule biosynthesis GfcC-like C-terminal" evidence="2">
    <location>
        <begin position="160"/>
        <end position="241"/>
    </location>
</feature>
<dbReference type="PATRIC" id="fig|1051646.9.peg.2798"/>
<gene>
    <name evidence="4" type="ORF">IX91_14300</name>
    <name evidence="5" type="ORF">VITU9109_02197</name>
</gene>
<sequence length="244" mass="27774">MSKYIFLTALLSFSSVAANTSIELSSENTTLEYAKPVRLEQILTDANKHSVQSSPRTYSLSSALYNLDKQRIANNKRQAVLNQIHNLKSSEPQLRQSLGILNDQVKSWQVSYRENLTLDLDVVRLEPSTNPLLEGQYVFTYSDKSNTIAMQGLFFSPREADLAPNKTVRSYLENIPRLSSASDSFVWIIYPDGYYQQVGYAYWNDEQTPLPSGSTLFLGFNNPSDQLKQLEEDIVSLLAWRRNK</sequence>
<dbReference type="KEGG" id="vtu:IX91_14300"/>
<reference evidence="5 6" key="2">
    <citation type="journal article" date="2012" name="Int. J. Syst. Evol. Microbiol.">
        <title>Vibrio caribbeanicus sp. nov., isolated from the marine sponge Scleritoderma cyanea.</title>
        <authorList>
            <person name="Hoffmann M."/>
            <person name="Monday S.R."/>
            <person name="Allard M.W."/>
            <person name="Strain E.A."/>
            <person name="Whittaker P."/>
            <person name="Naum M."/>
            <person name="McCarthy P.J."/>
            <person name="Lopez J.V."/>
            <person name="Fischer M."/>
            <person name="Brown E.W."/>
        </authorList>
    </citation>
    <scope>NUCLEOTIDE SEQUENCE [LARGE SCALE GENOMIC DNA]</scope>
    <source>
        <strain evidence="5 6">ATCC 19109</strain>
    </source>
</reference>
<dbReference type="Proteomes" id="UP000030071">
    <property type="component" value="Chromosome 1"/>
</dbReference>
<dbReference type="eggNOG" id="ENOG502ZAUX">
    <property type="taxonomic scope" value="Bacteria"/>
</dbReference>
<reference evidence="4 7" key="3">
    <citation type="submission" date="2014-08" db="EMBL/GenBank/DDBJ databases">
        <title>First Complete Genome Sequence of the Shellfish Pathogen Vibrio tubiashii.</title>
        <authorList>
            <person name="Richards G.P."/>
            <person name="Needleman D.S."/>
            <person name="Watson M.A."/>
            <person name="Bono J.L."/>
        </authorList>
    </citation>
    <scope>NUCLEOTIDE SEQUENCE [LARGE SCALE GENOMIC DNA]</scope>
    <source>
        <strain evidence="4 7">ATCC 19109</strain>
    </source>
</reference>
<dbReference type="Gene3D" id="3.10.560.10">
    <property type="entry name" value="Outer membrane lipoprotein wza domain like"/>
    <property type="match status" value="1"/>
</dbReference>
<feature type="signal peptide" evidence="1">
    <location>
        <begin position="1"/>
        <end position="17"/>
    </location>
</feature>
<dbReference type="AlphaFoldDB" id="F9T1H8"/>
<dbReference type="HOGENOM" id="CLU_080984_0_0_6"/>
<evidence type="ECO:0000259" key="2">
    <source>
        <dbReference type="Pfam" id="PF06251"/>
    </source>
</evidence>
<dbReference type="Pfam" id="PF20616">
    <property type="entry name" value="Caps_syn_GfcC_N"/>
    <property type="match status" value="1"/>
</dbReference>
<dbReference type="STRING" id="1051646.IX91_14300"/>
<dbReference type="EMBL" id="AFWI01000035">
    <property type="protein sequence ID" value="EGU58210.1"/>
    <property type="molecule type" value="Genomic_DNA"/>
</dbReference>
<evidence type="ECO:0000313" key="6">
    <source>
        <dbReference type="Proteomes" id="UP000003836"/>
    </source>
</evidence>
<dbReference type="Proteomes" id="UP000003836">
    <property type="component" value="Unassembled WGS sequence"/>
</dbReference>
<evidence type="ECO:0000259" key="3">
    <source>
        <dbReference type="Pfam" id="PF20616"/>
    </source>
</evidence>
<dbReference type="RefSeq" id="WP_004743273.1">
    <property type="nucleotide sequence ID" value="NZ_AFWI01000035.1"/>
</dbReference>
<keyword evidence="6" id="KW-1185">Reference proteome</keyword>
<dbReference type="Gene3D" id="3.10.20.700">
    <property type="match status" value="1"/>
</dbReference>
<protein>
    <submittedName>
        <fullName evidence="4">Uncharacterized protein</fullName>
    </submittedName>
</protein>
<dbReference type="InterPro" id="IPR046459">
    <property type="entry name" value="Caps_syn_GfcC_N"/>
</dbReference>
<feature type="chain" id="PRO_5003393918" evidence="1">
    <location>
        <begin position="18"/>
        <end position="244"/>
    </location>
</feature>
<keyword evidence="1" id="KW-0732">Signal</keyword>
<evidence type="ECO:0000313" key="5">
    <source>
        <dbReference type="EMBL" id="EGU58210.1"/>
    </source>
</evidence>
<evidence type="ECO:0000313" key="7">
    <source>
        <dbReference type="Proteomes" id="UP000030071"/>
    </source>
</evidence>
<reference evidence="5" key="1">
    <citation type="submission" date="2011-08" db="EMBL/GenBank/DDBJ databases">
        <authorList>
            <person name="Hoffman M."/>
            <person name="Strain E.A."/>
            <person name="Brown E."/>
            <person name="Allard M.W."/>
        </authorList>
    </citation>
    <scope>NUCLEOTIDE SEQUENCE</scope>
    <source>
        <strain evidence="5">ATCC 19109</strain>
    </source>
</reference>
<dbReference type="GeneID" id="23445895"/>